<organism evidence="2 3">
    <name type="scientific">Steinernema hermaphroditum</name>
    <dbReference type="NCBI Taxonomy" id="289476"/>
    <lineage>
        <taxon>Eukaryota</taxon>
        <taxon>Metazoa</taxon>
        <taxon>Ecdysozoa</taxon>
        <taxon>Nematoda</taxon>
        <taxon>Chromadorea</taxon>
        <taxon>Rhabditida</taxon>
        <taxon>Tylenchina</taxon>
        <taxon>Panagrolaimomorpha</taxon>
        <taxon>Strongyloidoidea</taxon>
        <taxon>Steinernematidae</taxon>
        <taxon>Steinernema</taxon>
    </lineage>
</organism>
<sequence>MGSTDCTMGLKSFTNAAAVGLNSVGNGRIGAASSGSEEPLNVNRLKQIDKMRSDDGEVCNLIPLSAPYESTANGTLRHSLHDMNDNTRFCLSEEMGVEDTRNLPSRCTEPFEGKTAEESSSEQEEADEEVSNVFRHVQIPPTHSWTPNKSQVLCYLNSASTLLFKKTGTELQVTDSAGFPLFDIWVKMDCFRQTLVLESYGRIVLLLTDNTNLFGFSTRKSEPPTITIYDWNHEIFGYFVPGDPFIIENAKKMTIAKLINLEMAEGRTSSLWQCVLEGSGEEIASLEDCKTLRYSGNVGFQVRLLTLAAAVRIATMRRTQPRARCCCISRIFSCCSCGSR</sequence>
<feature type="compositionally biased region" description="Acidic residues" evidence="1">
    <location>
        <begin position="119"/>
        <end position="130"/>
    </location>
</feature>
<protein>
    <submittedName>
        <fullName evidence="2">Uncharacterized protein</fullName>
    </submittedName>
</protein>
<dbReference type="AlphaFoldDB" id="A0AA39H0Z8"/>
<evidence type="ECO:0000313" key="3">
    <source>
        <dbReference type="Proteomes" id="UP001175271"/>
    </source>
</evidence>
<feature type="region of interest" description="Disordered" evidence="1">
    <location>
        <begin position="101"/>
        <end position="130"/>
    </location>
</feature>
<evidence type="ECO:0000313" key="2">
    <source>
        <dbReference type="EMBL" id="KAK0395742.1"/>
    </source>
</evidence>
<dbReference type="Proteomes" id="UP001175271">
    <property type="component" value="Unassembled WGS sequence"/>
</dbReference>
<keyword evidence="3" id="KW-1185">Reference proteome</keyword>
<accession>A0AA39H0Z8</accession>
<proteinExistence type="predicted"/>
<name>A0AA39H0Z8_9BILA</name>
<gene>
    <name evidence="2" type="ORF">QR680_001408</name>
</gene>
<comment type="caution">
    <text evidence="2">The sequence shown here is derived from an EMBL/GenBank/DDBJ whole genome shotgun (WGS) entry which is preliminary data.</text>
</comment>
<dbReference type="EMBL" id="JAUCMV010000005">
    <property type="protein sequence ID" value="KAK0395742.1"/>
    <property type="molecule type" value="Genomic_DNA"/>
</dbReference>
<evidence type="ECO:0000256" key="1">
    <source>
        <dbReference type="SAM" id="MobiDB-lite"/>
    </source>
</evidence>
<reference evidence="2" key="1">
    <citation type="submission" date="2023-06" db="EMBL/GenBank/DDBJ databases">
        <title>Genomic analysis of the entomopathogenic nematode Steinernema hermaphroditum.</title>
        <authorList>
            <person name="Schwarz E.M."/>
            <person name="Heppert J.K."/>
            <person name="Baniya A."/>
            <person name="Schwartz H.T."/>
            <person name="Tan C.-H."/>
            <person name="Antoshechkin I."/>
            <person name="Sternberg P.W."/>
            <person name="Goodrich-Blair H."/>
            <person name="Dillman A.R."/>
        </authorList>
    </citation>
    <scope>NUCLEOTIDE SEQUENCE</scope>
    <source>
        <strain evidence="2">PS9179</strain>
        <tissue evidence="2">Whole animal</tissue>
    </source>
</reference>